<proteinExistence type="predicted"/>
<protein>
    <submittedName>
        <fullName evidence="1">Uncharacterized protein</fullName>
    </submittedName>
</protein>
<sequence>MGRGGKEFTILTVGEETKNLQPGTKVRVVFESGGEKKFGDTDQVVRVGGDGEIGVRYAPELGIGAIISLGKRVAVYSEN</sequence>
<dbReference type="EMBL" id="MGHD01000003">
    <property type="protein sequence ID" value="OGM60737.1"/>
    <property type="molecule type" value="Genomic_DNA"/>
</dbReference>
<dbReference type="AlphaFoldDB" id="A0A1F8B9N6"/>
<dbReference type="Proteomes" id="UP000176404">
    <property type="component" value="Unassembled WGS sequence"/>
</dbReference>
<gene>
    <name evidence="1" type="ORF">A2892_01695</name>
</gene>
<reference evidence="1 2" key="1">
    <citation type="journal article" date="2016" name="Nat. Commun.">
        <title>Thousands of microbial genomes shed light on interconnected biogeochemical processes in an aquifer system.</title>
        <authorList>
            <person name="Anantharaman K."/>
            <person name="Brown C.T."/>
            <person name="Hug L.A."/>
            <person name="Sharon I."/>
            <person name="Castelle C.J."/>
            <person name="Probst A.J."/>
            <person name="Thomas B.C."/>
            <person name="Singh A."/>
            <person name="Wilkins M.J."/>
            <person name="Karaoz U."/>
            <person name="Brodie E.L."/>
            <person name="Williams K.H."/>
            <person name="Hubbard S.S."/>
            <person name="Banfield J.F."/>
        </authorList>
    </citation>
    <scope>NUCLEOTIDE SEQUENCE [LARGE SCALE GENOMIC DNA]</scope>
</reference>
<name>A0A1F8B9N6_9BACT</name>
<organism evidence="1 2">
    <name type="scientific">Candidatus Woesebacteria bacterium RIFCSPLOWO2_01_FULL_39_10b</name>
    <dbReference type="NCBI Taxonomy" id="1802517"/>
    <lineage>
        <taxon>Bacteria</taxon>
        <taxon>Candidatus Woeseibacteriota</taxon>
    </lineage>
</organism>
<comment type="caution">
    <text evidence="1">The sequence shown here is derived from an EMBL/GenBank/DDBJ whole genome shotgun (WGS) entry which is preliminary data.</text>
</comment>
<evidence type="ECO:0000313" key="2">
    <source>
        <dbReference type="Proteomes" id="UP000176404"/>
    </source>
</evidence>
<evidence type="ECO:0000313" key="1">
    <source>
        <dbReference type="EMBL" id="OGM60737.1"/>
    </source>
</evidence>
<accession>A0A1F8B9N6</accession>